<proteinExistence type="predicted"/>
<reference evidence="1 2" key="1">
    <citation type="journal article" date="2022" name="DNA Res.">
        <title>Chromosomal-level genome assembly of the orchid tree Bauhinia variegata (Leguminosae; Cercidoideae) supports the allotetraploid origin hypothesis of Bauhinia.</title>
        <authorList>
            <person name="Zhong Y."/>
            <person name="Chen Y."/>
            <person name="Zheng D."/>
            <person name="Pang J."/>
            <person name="Liu Y."/>
            <person name="Luo S."/>
            <person name="Meng S."/>
            <person name="Qian L."/>
            <person name="Wei D."/>
            <person name="Dai S."/>
            <person name="Zhou R."/>
        </authorList>
    </citation>
    <scope>NUCLEOTIDE SEQUENCE [LARGE SCALE GENOMIC DNA]</scope>
    <source>
        <strain evidence="1">BV-YZ2020</strain>
    </source>
</reference>
<dbReference type="Proteomes" id="UP000828941">
    <property type="component" value="Chromosome 7"/>
</dbReference>
<evidence type="ECO:0000313" key="2">
    <source>
        <dbReference type="Proteomes" id="UP000828941"/>
    </source>
</evidence>
<name>A0ACB9N845_BAUVA</name>
<protein>
    <submittedName>
        <fullName evidence="1">Uncharacterized protein</fullName>
    </submittedName>
</protein>
<dbReference type="EMBL" id="CM039432">
    <property type="protein sequence ID" value="KAI4332542.1"/>
    <property type="molecule type" value="Genomic_DNA"/>
</dbReference>
<keyword evidence="2" id="KW-1185">Reference proteome</keyword>
<evidence type="ECO:0000313" key="1">
    <source>
        <dbReference type="EMBL" id="KAI4332542.1"/>
    </source>
</evidence>
<organism evidence="1 2">
    <name type="scientific">Bauhinia variegata</name>
    <name type="common">Purple orchid tree</name>
    <name type="synonym">Phanera variegata</name>
    <dbReference type="NCBI Taxonomy" id="167791"/>
    <lineage>
        <taxon>Eukaryota</taxon>
        <taxon>Viridiplantae</taxon>
        <taxon>Streptophyta</taxon>
        <taxon>Embryophyta</taxon>
        <taxon>Tracheophyta</taxon>
        <taxon>Spermatophyta</taxon>
        <taxon>Magnoliopsida</taxon>
        <taxon>eudicotyledons</taxon>
        <taxon>Gunneridae</taxon>
        <taxon>Pentapetalae</taxon>
        <taxon>rosids</taxon>
        <taxon>fabids</taxon>
        <taxon>Fabales</taxon>
        <taxon>Fabaceae</taxon>
        <taxon>Cercidoideae</taxon>
        <taxon>Cercideae</taxon>
        <taxon>Bauhiniinae</taxon>
        <taxon>Bauhinia</taxon>
    </lineage>
</organism>
<comment type="caution">
    <text evidence="1">The sequence shown here is derived from an EMBL/GenBank/DDBJ whole genome shotgun (WGS) entry which is preliminary data.</text>
</comment>
<accession>A0ACB9N845</accession>
<sequence>MEANEESRKHSRNEGEEVIQANEDMISQLSEPIQLHILSFMSIKDAGRTSVLSKTWQKVWKSLPVVDLIKFLFPPEKFSFEESEESFTNFCESLSTLCKHKSIVQCFEICVPSSACYVTERLDGCIDLVMRNCVKAFSIQIRSSLSDPLYEDRVMYTLPQSVFATRSLTCLKLIECKLGDELFVSNTLFPHMRVLYLEDVCLEEENLQKLLSICPLLEEFTLACNPLFSCNPFNKVTSIHLFNLSRLQKVKLIDIDKIRIDLPTLETLEIFIGLGLPADVEITNCSNLKVFNLHAPMRLKPRLEELLSKCPQLETLSLSISHSPCFKISSKSLRTLHLHDLSKVERVVIDAPNLHSYKYMVHGMSIALHSINSTSLKEFMIELNLIKLDLSCLYYLSTILAIFSQQQVEVGLTISWAGLLPMQLEKCPVPPTSCINSLKLIYTSSDDFTLVMDKVLLICHPIKLQVIAQDERCKQNLKVFWEKLIQRNENPKCCGDHCTFTCWQRHLKGANLVVMAEDLESHDENVFPPLLSQSFTEFRLEWH</sequence>
<gene>
    <name evidence="1" type="ORF">L6164_017443</name>
</gene>